<sequence length="100" mass="11863">MNSSRNQYKAWRYFKKQNNGQTVTCKLCGRSIKFHSSTTTMHQHLNSHHEKVFVEMERSIVHKDQEPDDENDDSEGVEYYDSREHNDDTFGNDLAQIMKH</sequence>
<feature type="domain" description="BED-type" evidence="6">
    <location>
        <begin position="5"/>
        <end position="56"/>
    </location>
</feature>
<dbReference type="InterPro" id="IPR036236">
    <property type="entry name" value="Znf_C2H2_sf"/>
</dbReference>
<reference evidence="7 8" key="2">
    <citation type="journal article" date="2011" name="PLoS Genet.">
        <title>Caenorhabditis briggsae recombinant inbred line genotypes reveal inter-strain incompatibility and the evolution of recombination.</title>
        <authorList>
            <person name="Ross J.A."/>
            <person name="Koboldt D.C."/>
            <person name="Staisch J.E."/>
            <person name="Chamberlin H.M."/>
            <person name="Gupta B.P."/>
            <person name="Miller R.D."/>
            <person name="Baird S.E."/>
            <person name="Haag E.S."/>
        </authorList>
    </citation>
    <scope>NUCLEOTIDE SEQUENCE [LARGE SCALE GENOMIC DNA]</scope>
    <source>
        <strain evidence="7 8">AF16</strain>
    </source>
</reference>
<name>A8XLR3_CAEBR</name>
<evidence type="ECO:0000256" key="1">
    <source>
        <dbReference type="ARBA" id="ARBA00022723"/>
    </source>
</evidence>
<feature type="region of interest" description="Disordered" evidence="5">
    <location>
        <begin position="61"/>
        <end position="100"/>
    </location>
</feature>
<dbReference type="GeneID" id="8584900"/>
<dbReference type="CTD" id="8584900"/>
<dbReference type="SMART" id="SM00614">
    <property type="entry name" value="ZnF_BED"/>
    <property type="match status" value="1"/>
</dbReference>
<dbReference type="Pfam" id="PF02892">
    <property type="entry name" value="zf-BED"/>
    <property type="match status" value="1"/>
</dbReference>
<evidence type="ECO:0000256" key="5">
    <source>
        <dbReference type="SAM" id="MobiDB-lite"/>
    </source>
</evidence>
<organism evidence="7 8">
    <name type="scientific">Caenorhabditis briggsae</name>
    <dbReference type="NCBI Taxonomy" id="6238"/>
    <lineage>
        <taxon>Eukaryota</taxon>
        <taxon>Metazoa</taxon>
        <taxon>Ecdysozoa</taxon>
        <taxon>Nematoda</taxon>
        <taxon>Chromadorea</taxon>
        <taxon>Rhabditida</taxon>
        <taxon>Rhabditina</taxon>
        <taxon>Rhabditomorpha</taxon>
        <taxon>Rhabditoidea</taxon>
        <taxon>Rhabditidae</taxon>
        <taxon>Peloderinae</taxon>
        <taxon>Caenorhabditis</taxon>
    </lineage>
</organism>
<dbReference type="GO" id="GO:0008270">
    <property type="term" value="F:zinc ion binding"/>
    <property type="evidence" value="ECO:0007669"/>
    <property type="project" value="UniProtKB-KW"/>
</dbReference>
<keyword evidence="1" id="KW-0479">Metal-binding</keyword>
<dbReference type="SUPFAM" id="SSF57667">
    <property type="entry name" value="beta-beta-alpha zinc fingers"/>
    <property type="match status" value="1"/>
</dbReference>
<accession>A8XLR3</accession>
<feature type="compositionally biased region" description="Acidic residues" evidence="5">
    <location>
        <begin position="66"/>
        <end position="78"/>
    </location>
</feature>
<dbReference type="HOGENOM" id="CLU_180991_0_0_1"/>
<proteinExistence type="predicted"/>
<keyword evidence="2 4" id="KW-0863">Zinc-finger</keyword>
<dbReference type="InParanoid" id="A8XLR3"/>
<dbReference type="InterPro" id="IPR003656">
    <property type="entry name" value="Znf_BED"/>
</dbReference>
<dbReference type="EMBL" id="HE601055">
    <property type="protein sequence ID" value="CAP33567.1"/>
    <property type="molecule type" value="Genomic_DNA"/>
</dbReference>
<dbReference type="Proteomes" id="UP000008549">
    <property type="component" value="Unassembled WGS sequence"/>
</dbReference>
<protein>
    <submittedName>
        <fullName evidence="7">Protein CBG15181</fullName>
    </submittedName>
</protein>
<evidence type="ECO:0000259" key="6">
    <source>
        <dbReference type="PROSITE" id="PS50808"/>
    </source>
</evidence>
<dbReference type="KEGG" id="cbr:CBG_15181"/>
<evidence type="ECO:0000313" key="7">
    <source>
        <dbReference type="EMBL" id="CAP33567.1"/>
    </source>
</evidence>
<keyword evidence="3" id="KW-0862">Zinc</keyword>
<evidence type="ECO:0000256" key="4">
    <source>
        <dbReference type="PROSITE-ProRule" id="PRU00027"/>
    </source>
</evidence>
<dbReference type="PROSITE" id="PS50808">
    <property type="entry name" value="ZF_BED"/>
    <property type="match status" value="1"/>
</dbReference>
<evidence type="ECO:0000256" key="2">
    <source>
        <dbReference type="ARBA" id="ARBA00022771"/>
    </source>
</evidence>
<dbReference type="AlphaFoldDB" id="A8XLR3"/>
<gene>
    <name evidence="7 9" type="ORF">CBG15181</name>
    <name evidence="7" type="ORF">CBG_15181</name>
</gene>
<evidence type="ECO:0000256" key="3">
    <source>
        <dbReference type="ARBA" id="ARBA00022833"/>
    </source>
</evidence>
<reference evidence="7 8" key="1">
    <citation type="journal article" date="2003" name="PLoS Biol.">
        <title>The genome sequence of Caenorhabditis briggsae: a platform for comparative genomics.</title>
        <authorList>
            <person name="Stein L.D."/>
            <person name="Bao Z."/>
            <person name="Blasiar D."/>
            <person name="Blumenthal T."/>
            <person name="Brent M.R."/>
            <person name="Chen N."/>
            <person name="Chinwalla A."/>
            <person name="Clarke L."/>
            <person name="Clee C."/>
            <person name="Coghlan A."/>
            <person name="Coulson A."/>
            <person name="D'Eustachio P."/>
            <person name="Fitch D.H."/>
            <person name="Fulton L.A."/>
            <person name="Fulton R.E."/>
            <person name="Griffiths-Jones S."/>
            <person name="Harris T.W."/>
            <person name="Hillier L.W."/>
            <person name="Kamath R."/>
            <person name="Kuwabara P.E."/>
            <person name="Mardis E.R."/>
            <person name="Marra M.A."/>
            <person name="Miner T.L."/>
            <person name="Minx P."/>
            <person name="Mullikin J.C."/>
            <person name="Plumb R.W."/>
            <person name="Rogers J."/>
            <person name="Schein J.E."/>
            <person name="Sohrmann M."/>
            <person name="Spieth J."/>
            <person name="Stajich J.E."/>
            <person name="Wei C."/>
            <person name="Willey D."/>
            <person name="Wilson R.K."/>
            <person name="Durbin R."/>
            <person name="Waterston R.H."/>
        </authorList>
    </citation>
    <scope>NUCLEOTIDE SEQUENCE [LARGE SCALE GENOMIC DNA]</scope>
    <source>
        <strain evidence="7 8">AF16</strain>
    </source>
</reference>
<evidence type="ECO:0000313" key="8">
    <source>
        <dbReference type="Proteomes" id="UP000008549"/>
    </source>
</evidence>
<dbReference type="WormBase" id="CBG15181">
    <property type="protein sequence ID" value="CBP18320"/>
    <property type="gene ID" value="WBGene00035505"/>
</dbReference>
<keyword evidence="8" id="KW-1185">Reference proteome</keyword>
<evidence type="ECO:0000313" key="9">
    <source>
        <dbReference type="WormBase" id="CBG15181"/>
    </source>
</evidence>
<dbReference type="GO" id="GO:0003677">
    <property type="term" value="F:DNA binding"/>
    <property type="evidence" value="ECO:0007669"/>
    <property type="project" value="InterPro"/>
</dbReference>
<dbReference type="RefSeq" id="XP_002642907.1">
    <property type="nucleotide sequence ID" value="XM_002642861.1"/>
</dbReference>